<evidence type="ECO:0000313" key="2">
    <source>
        <dbReference type="Proteomes" id="UP000694569"/>
    </source>
</evidence>
<dbReference type="Ensembl" id="ENSLLET00000042207.1">
    <property type="protein sequence ID" value="ENSLLEP00000040557.1"/>
    <property type="gene ID" value="ENSLLEG00000025796.1"/>
</dbReference>
<organism evidence="1 2">
    <name type="scientific">Leptobrachium leishanense</name>
    <name type="common">Leishan spiny toad</name>
    <dbReference type="NCBI Taxonomy" id="445787"/>
    <lineage>
        <taxon>Eukaryota</taxon>
        <taxon>Metazoa</taxon>
        <taxon>Chordata</taxon>
        <taxon>Craniata</taxon>
        <taxon>Vertebrata</taxon>
        <taxon>Euteleostomi</taxon>
        <taxon>Amphibia</taxon>
        <taxon>Batrachia</taxon>
        <taxon>Anura</taxon>
        <taxon>Pelobatoidea</taxon>
        <taxon>Megophryidae</taxon>
        <taxon>Leptobrachium</taxon>
    </lineage>
</organism>
<evidence type="ECO:0000313" key="1">
    <source>
        <dbReference type="Ensembl" id="ENSLLEP00000040557.1"/>
    </source>
</evidence>
<sequence length="42" mass="4918">MGLEVARQASEWKDIYSHGCSFLSRWSCIHYFLLQKMDEGGH</sequence>
<protein>
    <submittedName>
        <fullName evidence="1">Uncharacterized protein</fullName>
    </submittedName>
</protein>
<reference evidence="1" key="2">
    <citation type="submission" date="2025-09" db="UniProtKB">
        <authorList>
            <consortium name="Ensembl"/>
        </authorList>
    </citation>
    <scope>IDENTIFICATION</scope>
</reference>
<reference evidence="1" key="1">
    <citation type="submission" date="2025-08" db="UniProtKB">
        <authorList>
            <consortium name="Ensembl"/>
        </authorList>
    </citation>
    <scope>IDENTIFICATION</scope>
</reference>
<proteinExistence type="predicted"/>
<keyword evidence="2" id="KW-1185">Reference proteome</keyword>
<dbReference type="AlphaFoldDB" id="A0A8C5QPD6"/>
<name>A0A8C5QPD6_9ANUR</name>
<dbReference type="Proteomes" id="UP000694569">
    <property type="component" value="Unplaced"/>
</dbReference>
<accession>A0A8C5QPD6</accession>